<organism evidence="2 3">
    <name type="scientific">Natronobacterium haloterrestre</name>
    <name type="common">Halobiforma haloterrestris</name>
    <dbReference type="NCBI Taxonomy" id="148448"/>
    <lineage>
        <taxon>Archaea</taxon>
        <taxon>Methanobacteriati</taxon>
        <taxon>Methanobacteriota</taxon>
        <taxon>Stenosarchaea group</taxon>
        <taxon>Halobacteria</taxon>
        <taxon>Halobacteriales</taxon>
        <taxon>Natrialbaceae</taxon>
        <taxon>Natronobacterium</taxon>
    </lineage>
</organism>
<keyword evidence="3" id="KW-1185">Reference proteome</keyword>
<feature type="transmembrane region" description="Helical" evidence="1">
    <location>
        <begin position="520"/>
        <end position="538"/>
    </location>
</feature>
<protein>
    <recommendedName>
        <fullName evidence="4">Secretion system protein</fullName>
    </recommendedName>
</protein>
<feature type="transmembrane region" description="Helical" evidence="1">
    <location>
        <begin position="325"/>
        <end position="344"/>
    </location>
</feature>
<dbReference type="AlphaFoldDB" id="A0A1I1KVN8"/>
<evidence type="ECO:0000313" key="2">
    <source>
        <dbReference type="EMBL" id="SFC64801.1"/>
    </source>
</evidence>
<feature type="transmembrane region" description="Helical" evidence="1">
    <location>
        <begin position="54"/>
        <end position="74"/>
    </location>
</feature>
<evidence type="ECO:0000256" key="1">
    <source>
        <dbReference type="SAM" id="Phobius"/>
    </source>
</evidence>
<feature type="transmembrane region" description="Helical" evidence="1">
    <location>
        <begin position="226"/>
        <end position="248"/>
    </location>
</feature>
<feature type="transmembrane region" description="Helical" evidence="1">
    <location>
        <begin position="299"/>
        <end position="319"/>
    </location>
</feature>
<dbReference type="Proteomes" id="UP000199161">
    <property type="component" value="Unassembled WGS sequence"/>
</dbReference>
<reference evidence="3" key="1">
    <citation type="submission" date="2016-10" db="EMBL/GenBank/DDBJ databases">
        <authorList>
            <person name="Varghese N."/>
            <person name="Submissions S."/>
        </authorList>
    </citation>
    <scope>NUCLEOTIDE SEQUENCE [LARGE SCALE GENOMIC DNA]</scope>
    <source>
        <strain evidence="3">DSM 13078</strain>
    </source>
</reference>
<name>A0A1I1KVN8_NATHA</name>
<proteinExistence type="predicted"/>
<gene>
    <name evidence="2" type="ORF">SAMN05444422_11324</name>
</gene>
<dbReference type="OrthoDB" id="147060at2157"/>
<keyword evidence="1" id="KW-1133">Transmembrane helix</keyword>
<dbReference type="RefSeq" id="WP_089789638.1">
    <property type="nucleotide sequence ID" value="NZ_FOKW01000013.1"/>
</dbReference>
<feature type="transmembrane region" description="Helical" evidence="1">
    <location>
        <begin position="558"/>
        <end position="576"/>
    </location>
</feature>
<evidence type="ECO:0008006" key="4">
    <source>
        <dbReference type="Google" id="ProtNLM"/>
    </source>
</evidence>
<feature type="transmembrane region" description="Helical" evidence="1">
    <location>
        <begin position="254"/>
        <end position="278"/>
    </location>
</feature>
<keyword evidence="1" id="KW-0812">Transmembrane</keyword>
<dbReference type="EMBL" id="FOKW01000013">
    <property type="protein sequence ID" value="SFC64801.1"/>
    <property type="molecule type" value="Genomic_DNA"/>
</dbReference>
<accession>A0A1I1KVN8</accession>
<sequence>MATSEVTHPLVTLARAFAALYPWPVDPGDELAEALSFLGLECDLPPKTVVRSGYGAGMVSALPVAFLAVTPAPFVSVLPLLVFVPLATIHAVHSLPGLIAAFERTEALGDAPNLVGRTVLRMQVQPSLESAIRFAAETGRGPLAASLAAHVDRSLGTPETGLLSFADEWADRFPALRRSAHLLATAQEAPEAERARTLDRALEAILDGTRERMAEFTAAIRAPTSALFAFGVMLPLALVALVPAVPMVGLPVNIWMVVLLYNVALPAVLVAASLWLLVRRPVAFPPPSVDRDHPDLPDGLWRRSLAGVAVGVVAHAAIGRIGYPHLAPIAGVGLGLGTGLLAIYDPILSVRHSVKDVEAHLTDALYLVGRQVAEGESVESAVALAGDRVPAETGEVFRTAAALQRRLHVDVEAAFLGEYGALRTVPSPRARGTAALLAIAADEGRPAGRAIVSMADHLEDLEELERKTKRNLEQVTGTLDNTAAFFGPLVAGATVGLADMMAGIDVQGTTGSTAFPTDPLALSIGAFVLTLCFVLIPLSYALRYGLDGALFGYHTGRALLSATVVYVVAIVAIDLLL</sequence>
<keyword evidence="1" id="KW-0472">Membrane</keyword>
<evidence type="ECO:0000313" key="3">
    <source>
        <dbReference type="Proteomes" id="UP000199161"/>
    </source>
</evidence>